<feature type="region of interest" description="Disordered" evidence="1">
    <location>
        <begin position="71"/>
        <end position="105"/>
    </location>
</feature>
<organism evidence="4 5">
    <name type="scientific">Coccidioides immitis (strain RS)</name>
    <name type="common">Valley fever fungus</name>
    <dbReference type="NCBI Taxonomy" id="246410"/>
    <lineage>
        <taxon>Eukaryota</taxon>
        <taxon>Fungi</taxon>
        <taxon>Dikarya</taxon>
        <taxon>Ascomycota</taxon>
        <taxon>Pezizomycotina</taxon>
        <taxon>Eurotiomycetes</taxon>
        <taxon>Eurotiomycetidae</taxon>
        <taxon>Onygenales</taxon>
        <taxon>Onygenaceae</taxon>
        <taxon>Coccidioides</taxon>
    </lineage>
</organism>
<keyword evidence="5" id="KW-1185">Reference proteome</keyword>
<dbReference type="OrthoDB" id="64281at2759"/>
<dbReference type="AlphaFoldDB" id="A0A0E1RYV8"/>
<dbReference type="InterPro" id="IPR055915">
    <property type="entry name" value="DUF7492"/>
</dbReference>
<dbReference type="GeneID" id="4565197"/>
<accession>A0A0E1RYV8</accession>
<feature type="compositionally biased region" description="Polar residues" evidence="1">
    <location>
        <begin position="325"/>
        <end position="376"/>
    </location>
</feature>
<feature type="region of interest" description="Disordered" evidence="1">
    <location>
        <begin position="310"/>
        <end position="376"/>
    </location>
</feature>
<dbReference type="Pfam" id="PF24320">
    <property type="entry name" value="DUF7492"/>
    <property type="match status" value="1"/>
</dbReference>
<evidence type="ECO:0000259" key="3">
    <source>
        <dbReference type="Pfam" id="PF24320"/>
    </source>
</evidence>
<proteinExistence type="predicted"/>
<feature type="compositionally biased region" description="Basic and acidic residues" evidence="1">
    <location>
        <begin position="83"/>
        <end position="93"/>
    </location>
</feature>
<evidence type="ECO:0000256" key="2">
    <source>
        <dbReference type="SAM" id="SignalP"/>
    </source>
</evidence>
<name>A0A0E1RYV8_COCIM</name>
<feature type="chain" id="PRO_5002385649" description="DUF7492 domain-containing protein" evidence="2">
    <location>
        <begin position="28"/>
        <end position="418"/>
    </location>
</feature>
<feature type="domain" description="DUF7492" evidence="3">
    <location>
        <begin position="25"/>
        <end position="292"/>
    </location>
</feature>
<sequence>MLCAKIDPSRVLMVLLFSFLLAPTVTGHSWVEQLINIAPNGTFIGEPGYPRGNVKRSDPGFGDPKMTYLLPPNTRPADSGISKSDKICKETQRSPKQTEGSPRLKANPGAAIALRFQENGHVTLPESQPGKPDNRGDVYVYGTTDPRPDDTLLSIHKVWNSDGTGGDRRGILLSRQNFDDGRCYQINDKPISKERQKKFAHKPNELMGADLWCQQDIALPKKVPTDKPYTLYWVWDWPTAPNVDSGLPKGKAEIYTTCMDVDIVKDRIFQNLNGGDGKKEYVKDQPLENAAIPSQIAELNNGLVIPDKSGGAGKSTFKTVARPSTKVSQNSQGLMPTGASRLSTAPSGSITAPPFSNTTAPFSSRRMSNSGTGTVPTVTQTMAQLDEADGKSQRDRNAPQSSSPRLPAVQRVRWFIVW</sequence>
<reference evidence="5" key="1">
    <citation type="journal article" date="2009" name="Genome Res.">
        <title>Comparative genomic analyses of the human fungal pathogens Coccidioides and their relatives.</title>
        <authorList>
            <person name="Sharpton T.J."/>
            <person name="Stajich J.E."/>
            <person name="Rounsley S.D."/>
            <person name="Gardner M.J."/>
            <person name="Wortman J.R."/>
            <person name="Jordar V.S."/>
            <person name="Maiti R."/>
            <person name="Kodira C.D."/>
            <person name="Neafsey D.E."/>
            <person name="Zeng Q."/>
            <person name="Hung C.-Y."/>
            <person name="McMahan C."/>
            <person name="Muszewska A."/>
            <person name="Grynberg M."/>
            <person name="Mandel M.A."/>
            <person name="Kellner E.M."/>
            <person name="Barker B.M."/>
            <person name="Galgiani J.N."/>
            <person name="Orbach M.J."/>
            <person name="Kirkland T.N."/>
            <person name="Cole G.T."/>
            <person name="Henn M.R."/>
            <person name="Birren B.W."/>
            <person name="Taylor J.W."/>
        </authorList>
    </citation>
    <scope>NUCLEOTIDE SEQUENCE [LARGE SCALE GENOMIC DNA]</scope>
    <source>
        <strain evidence="5">RS</strain>
    </source>
</reference>
<reference evidence="5" key="2">
    <citation type="journal article" date="2010" name="Genome Res.">
        <title>Population genomic sequencing of Coccidioides fungi reveals recent hybridization and transposon control.</title>
        <authorList>
            <person name="Neafsey D.E."/>
            <person name="Barker B.M."/>
            <person name="Sharpton T.J."/>
            <person name="Stajich J.E."/>
            <person name="Park D.J."/>
            <person name="Whiston E."/>
            <person name="Hung C.-Y."/>
            <person name="McMahan C."/>
            <person name="White J."/>
            <person name="Sykes S."/>
            <person name="Heiman D."/>
            <person name="Young S."/>
            <person name="Zeng Q."/>
            <person name="Abouelleil A."/>
            <person name="Aftuck L."/>
            <person name="Bessette D."/>
            <person name="Brown A."/>
            <person name="FitzGerald M."/>
            <person name="Lui A."/>
            <person name="Macdonald J.P."/>
            <person name="Priest M."/>
            <person name="Orbach M.J."/>
            <person name="Galgiani J.N."/>
            <person name="Kirkland T.N."/>
            <person name="Cole G.T."/>
            <person name="Birren B.W."/>
            <person name="Henn M.R."/>
            <person name="Taylor J.W."/>
            <person name="Rounsley S.D."/>
        </authorList>
    </citation>
    <scope>GENOME REANNOTATION</scope>
    <source>
        <strain evidence="5">RS</strain>
    </source>
</reference>
<feature type="signal peptide" evidence="2">
    <location>
        <begin position="1"/>
        <end position="27"/>
    </location>
</feature>
<dbReference type="OMA" id="DKMCKDT"/>
<dbReference type="KEGG" id="cim:CIMG_04491"/>
<gene>
    <name evidence="4" type="ORF">CIMG_04491</name>
</gene>
<dbReference type="VEuPathDB" id="FungiDB:CIMG_04491"/>
<dbReference type="EMBL" id="GG704914">
    <property type="protein sequence ID" value="EAS33467.2"/>
    <property type="molecule type" value="Genomic_DNA"/>
</dbReference>
<evidence type="ECO:0000313" key="4">
    <source>
        <dbReference type="EMBL" id="EAS33467.2"/>
    </source>
</evidence>
<dbReference type="Proteomes" id="UP000001261">
    <property type="component" value="Unassembled WGS sequence"/>
</dbReference>
<protein>
    <recommendedName>
        <fullName evidence="3">DUF7492 domain-containing protein</fullName>
    </recommendedName>
</protein>
<dbReference type="InParanoid" id="A0A0E1RYV8"/>
<dbReference type="RefSeq" id="XP_001245050.2">
    <property type="nucleotide sequence ID" value="XM_001245049.2"/>
</dbReference>
<keyword evidence="2" id="KW-0732">Signal</keyword>
<evidence type="ECO:0000313" key="5">
    <source>
        <dbReference type="Proteomes" id="UP000001261"/>
    </source>
</evidence>
<evidence type="ECO:0000256" key="1">
    <source>
        <dbReference type="SAM" id="MobiDB-lite"/>
    </source>
</evidence>